<dbReference type="EC" id="2.7.13.3" evidence="3"/>
<comment type="catalytic activity">
    <reaction evidence="1">
        <text>ATP + protein L-histidine = ADP + protein N-phospho-L-histidine.</text>
        <dbReference type="EC" id="2.7.13.3"/>
    </reaction>
</comment>
<dbReference type="RefSeq" id="WP_245613479.1">
    <property type="nucleotide sequence ID" value="NZ_BBPI01000069.1"/>
</dbReference>
<evidence type="ECO:0000256" key="9">
    <source>
        <dbReference type="ARBA" id="ARBA00022777"/>
    </source>
</evidence>
<evidence type="ECO:0000256" key="6">
    <source>
        <dbReference type="ARBA" id="ARBA00022553"/>
    </source>
</evidence>
<evidence type="ECO:0000256" key="5">
    <source>
        <dbReference type="ARBA" id="ARBA00022519"/>
    </source>
</evidence>
<evidence type="ECO:0000256" key="12">
    <source>
        <dbReference type="ARBA" id="ARBA00023136"/>
    </source>
</evidence>
<dbReference type="InterPro" id="IPR004358">
    <property type="entry name" value="Sig_transdc_His_kin-like_C"/>
</dbReference>
<dbReference type="GO" id="GO:0005886">
    <property type="term" value="C:plasma membrane"/>
    <property type="evidence" value="ECO:0007669"/>
    <property type="project" value="UniProtKB-SubCell"/>
</dbReference>
<evidence type="ECO:0000256" key="7">
    <source>
        <dbReference type="ARBA" id="ARBA00022679"/>
    </source>
</evidence>
<keyword evidence="10 13" id="KW-1133">Transmembrane helix</keyword>
<keyword evidence="16" id="KW-1185">Reference proteome</keyword>
<sequence>MMRSVWRRPSALTAIGGFSVAIAVLSVAITASIVLLMPDPPAVRMTVADAVAALRGANAGLARTIGSPPGGSPAALLRPVLAQAVGRPIADVRVVWLDRSARPTRSGGVVVFTARGKGEAVGKMPWPGGTPPSGPVVIRRQGVLPMRIVPRGMTDALIGKVLLSLPQPAFAASMRLADGRWLTVAPQSPTFGGWRLKVLVALVASLAVLAPLVWLFARRLTRPFRTLASAIDHGRDPPQAQGPRELQDAARAILHLRARLSAETDERMRMLTAVAHDLRTPLTSLKLRIEAVPEPQRARMAADADRMGAMIADVLDYARTANAPRHPVQVRTMVAEIVGDMPTVRLMDGPEVTVIAVEAAFRRAIENLVRNAEDYAGGSRVEVTHEDDIAIVRVIDAGPGIPPADRARLLRPFERGDASRSRDTGGVGLGLSIVQTFADLHGGTLSLDEAEGGGTIATLAVPALVQ</sequence>
<dbReference type="SMART" id="SM00388">
    <property type="entry name" value="HisKA"/>
    <property type="match status" value="1"/>
</dbReference>
<keyword evidence="9 15" id="KW-0418">Kinase</keyword>
<protein>
    <recommendedName>
        <fullName evidence="3">histidine kinase</fullName>
        <ecNumber evidence="3">2.7.13.3</ecNumber>
    </recommendedName>
</protein>
<keyword evidence="12 13" id="KW-0472">Membrane</keyword>
<gene>
    <name evidence="15" type="ORF">SP5_069_00070</name>
</gene>
<keyword evidence="5" id="KW-0997">Cell inner membrane</keyword>
<name>A0A0A1W8V5_9SPHN</name>
<feature type="transmembrane region" description="Helical" evidence="13">
    <location>
        <begin position="12"/>
        <end position="37"/>
    </location>
</feature>
<evidence type="ECO:0000256" key="13">
    <source>
        <dbReference type="SAM" id="Phobius"/>
    </source>
</evidence>
<keyword evidence="4" id="KW-1003">Cell membrane</keyword>
<dbReference type="InterPro" id="IPR036097">
    <property type="entry name" value="HisK_dim/P_sf"/>
</dbReference>
<dbReference type="Gene3D" id="3.30.565.10">
    <property type="entry name" value="Histidine kinase-like ATPase, C-terminal domain"/>
    <property type="match status" value="1"/>
</dbReference>
<evidence type="ECO:0000256" key="11">
    <source>
        <dbReference type="ARBA" id="ARBA00023012"/>
    </source>
</evidence>
<dbReference type="InterPro" id="IPR036890">
    <property type="entry name" value="HATPase_C_sf"/>
</dbReference>
<evidence type="ECO:0000256" key="2">
    <source>
        <dbReference type="ARBA" id="ARBA00004429"/>
    </source>
</evidence>
<dbReference type="CDD" id="cd00075">
    <property type="entry name" value="HATPase"/>
    <property type="match status" value="1"/>
</dbReference>
<dbReference type="SUPFAM" id="SSF55874">
    <property type="entry name" value="ATPase domain of HSP90 chaperone/DNA topoisomerase II/histidine kinase"/>
    <property type="match status" value="1"/>
</dbReference>
<proteinExistence type="predicted"/>
<feature type="domain" description="Histidine kinase" evidence="14">
    <location>
        <begin position="273"/>
        <end position="465"/>
    </location>
</feature>
<comment type="subcellular location">
    <subcellularLocation>
        <location evidence="2">Cell inner membrane</location>
        <topology evidence="2">Multi-pass membrane protein</topology>
    </subcellularLocation>
</comment>
<keyword evidence="8 13" id="KW-0812">Transmembrane</keyword>
<evidence type="ECO:0000313" key="16">
    <source>
        <dbReference type="Proteomes" id="UP000032305"/>
    </source>
</evidence>
<dbReference type="InterPro" id="IPR050980">
    <property type="entry name" value="2C_sensor_his_kinase"/>
</dbReference>
<dbReference type="PRINTS" id="PR00344">
    <property type="entry name" value="BCTRLSENSOR"/>
</dbReference>
<dbReference type="SMART" id="SM00387">
    <property type="entry name" value="HATPase_c"/>
    <property type="match status" value="1"/>
</dbReference>
<comment type="caution">
    <text evidence="15">The sequence shown here is derived from an EMBL/GenBank/DDBJ whole genome shotgun (WGS) entry which is preliminary data.</text>
</comment>
<keyword evidence="11" id="KW-0902">Two-component regulatory system</keyword>
<accession>A0A0A1W8V5</accession>
<evidence type="ECO:0000256" key="8">
    <source>
        <dbReference type="ARBA" id="ARBA00022692"/>
    </source>
</evidence>
<dbReference type="Gene3D" id="1.10.287.130">
    <property type="match status" value="1"/>
</dbReference>
<evidence type="ECO:0000256" key="10">
    <source>
        <dbReference type="ARBA" id="ARBA00022989"/>
    </source>
</evidence>
<dbReference type="InterPro" id="IPR003661">
    <property type="entry name" value="HisK_dim/P_dom"/>
</dbReference>
<dbReference type="CDD" id="cd00082">
    <property type="entry name" value="HisKA"/>
    <property type="match status" value="1"/>
</dbReference>
<evidence type="ECO:0000313" key="15">
    <source>
        <dbReference type="EMBL" id="GAM01763.1"/>
    </source>
</evidence>
<dbReference type="InterPro" id="IPR005467">
    <property type="entry name" value="His_kinase_dom"/>
</dbReference>
<dbReference type="SUPFAM" id="SSF47384">
    <property type="entry name" value="Homodimeric domain of signal transducing histidine kinase"/>
    <property type="match status" value="1"/>
</dbReference>
<dbReference type="AlphaFoldDB" id="A0A0A1W8V5"/>
<keyword evidence="7" id="KW-0808">Transferase</keyword>
<evidence type="ECO:0000259" key="14">
    <source>
        <dbReference type="PROSITE" id="PS50109"/>
    </source>
</evidence>
<feature type="transmembrane region" description="Helical" evidence="13">
    <location>
        <begin position="198"/>
        <end position="217"/>
    </location>
</feature>
<evidence type="ECO:0000256" key="1">
    <source>
        <dbReference type="ARBA" id="ARBA00000085"/>
    </source>
</evidence>
<evidence type="ECO:0000256" key="4">
    <source>
        <dbReference type="ARBA" id="ARBA00022475"/>
    </source>
</evidence>
<dbReference type="Pfam" id="PF02518">
    <property type="entry name" value="HATPase_c"/>
    <property type="match status" value="1"/>
</dbReference>
<dbReference type="PANTHER" id="PTHR44936:SF5">
    <property type="entry name" value="SENSOR HISTIDINE KINASE ENVZ"/>
    <property type="match status" value="1"/>
</dbReference>
<dbReference type="EMBL" id="BBPI01000069">
    <property type="protein sequence ID" value="GAM01763.1"/>
    <property type="molecule type" value="Genomic_DNA"/>
</dbReference>
<dbReference type="PROSITE" id="PS50109">
    <property type="entry name" value="HIS_KIN"/>
    <property type="match status" value="1"/>
</dbReference>
<dbReference type="GO" id="GO:0000155">
    <property type="term" value="F:phosphorelay sensor kinase activity"/>
    <property type="evidence" value="ECO:0007669"/>
    <property type="project" value="InterPro"/>
</dbReference>
<evidence type="ECO:0000256" key="3">
    <source>
        <dbReference type="ARBA" id="ARBA00012438"/>
    </source>
</evidence>
<dbReference type="InterPro" id="IPR003594">
    <property type="entry name" value="HATPase_dom"/>
</dbReference>
<reference evidence="15 16" key="1">
    <citation type="submission" date="2014-11" db="EMBL/GenBank/DDBJ databases">
        <title>Whole genome shotgun sequence of Sphingomonas parapaucimobilis NBRC 15100.</title>
        <authorList>
            <person name="Katano-Makiyama Y."/>
            <person name="Hosoyama A."/>
            <person name="Hashimoto M."/>
            <person name="Hosoyama Y."/>
            <person name="Noguchi M."/>
            <person name="Numata M."/>
            <person name="Tsuchikane K."/>
            <person name="Hirakata S."/>
            <person name="Uohara A."/>
            <person name="Shimodaira J."/>
            <person name="Ohji S."/>
            <person name="Ichikawa N."/>
            <person name="Kimura A."/>
            <person name="Yamazoe A."/>
            <person name="Fujita N."/>
        </authorList>
    </citation>
    <scope>NUCLEOTIDE SEQUENCE [LARGE SCALE GENOMIC DNA]</scope>
    <source>
        <strain evidence="15 16">NBRC 15100</strain>
    </source>
</reference>
<dbReference type="eggNOG" id="COG2205">
    <property type="taxonomic scope" value="Bacteria"/>
</dbReference>
<organism evidence="15 16">
    <name type="scientific">Sphingomonas parapaucimobilis NBRC 15100</name>
    <dbReference type="NCBI Taxonomy" id="1219049"/>
    <lineage>
        <taxon>Bacteria</taxon>
        <taxon>Pseudomonadati</taxon>
        <taxon>Pseudomonadota</taxon>
        <taxon>Alphaproteobacteria</taxon>
        <taxon>Sphingomonadales</taxon>
        <taxon>Sphingomonadaceae</taxon>
        <taxon>Sphingomonas</taxon>
    </lineage>
</organism>
<dbReference type="Pfam" id="PF00512">
    <property type="entry name" value="HisKA"/>
    <property type="match status" value="1"/>
</dbReference>
<dbReference type="PANTHER" id="PTHR44936">
    <property type="entry name" value="SENSOR PROTEIN CREC"/>
    <property type="match status" value="1"/>
</dbReference>
<dbReference type="Proteomes" id="UP000032305">
    <property type="component" value="Unassembled WGS sequence"/>
</dbReference>
<keyword evidence="6" id="KW-0597">Phosphoprotein</keyword>